<protein>
    <recommendedName>
        <fullName evidence="3">DNA helicase UvrD</fullName>
    </recommendedName>
</protein>
<evidence type="ECO:0000313" key="1">
    <source>
        <dbReference type="EMBL" id="OGM26716.1"/>
    </source>
</evidence>
<evidence type="ECO:0000313" key="2">
    <source>
        <dbReference type="Proteomes" id="UP000178851"/>
    </source>
</evidence>
<organism evidence="1 2">
    <name type="scientific">Candidatus Woesebacteria bacterium RIFCSPHIGHO2_01_FULL_39_28</name>
    <dbReference type="NCBI Taxonomy" id="1802496"/>
    <lineage>
        <taxon>Bacteria</taxon>
        <taxon>Candidatus Woeseibacteriota</taxon>
    </lineage>
</organism>
<dbReference type="AlphaFoldDB" id="A0A1F7YHA3"/>
<dbReference type="PANTHER" id="PTHR40084">
    <property type="entry name" value="PHOSPHOHYDROLASE, PHP FAMILY"/>
    <property type="match status" value="1"/>
</dbReference>
<dbReference type="Gene3D" id="3.20.20.140">
    <property type="entry name" value="Metal-dependent hydrolases"/>
    <property type="match status" value="1"/>
</dbReference>
<proteinExistence type="predicted"/>
<dbReference type="CDD" id="cd19067">
    <property type="entry name" value="PfuEndoQ-like"/>
    <property type="match status" value="1"/>
</dbReference>
<evidence type="ECO:0008006" key="3">
    <source>
        <dbReference type="Google" id="ProtNLM"/>
    </source>
</evidence>
<comment type="caution">
    <text evidence="1">The sequence shown here is derived from an EMBL/GenBank/DDBJ whole genome shotgun (WGS) entry which is preliminary data.</text>
</comment>
<sequence>MKVIADLEVHSKYARAVSPQMNISTISQWARRKGIDLVGTGDFTHPMWLRELEAGLKEDSEGIYKFNNQKFLLTSEVSCIYSHNGKGRRVHLLIYLPTFDKVHKFNDELTRKGANLFSDGRPIIGLSLAQVVEIVLTVESKAIIIPAHVWTPWFGFYGAMSGYDHLDEAFGNLARYIYAVETGLSSDPAMNWTIEELKNRSIVSFSDAHSPAKLGREATIFEIPEISYENIFNALKQSKIAYTIEFYPEEGKYHYSGHRNCKVVYSPKDSKTKGNVCPVCGKNLTSGVMSRVKALTVSDIESKNEADKFGVRWMKDRKGKRPPYVMLVPLLEIIAESLHSTVSSQKVMAVYDRLINSFSNEFEILLKTNLTDLKRITTDRVVEGVKRVRSGDIVIDPGYDGVFGKVKIWKTGIDQETLF</sequence>
<name>A0A1F7YHA3_9BACT</name>
<dbReference type="PANTHER" id="PTHR40084:SF1">
    <property type="entry name" value="PHOSPHOTRANSFERASE"/>
    <property type="match status" value="1"/>
</dbReference>
<dbReference type="InterPro" id="IPR016195">
    <property type="entry name" value="Pol/histidinol_Pase-like"/>
</dbReference>
<accession>A0A1F7YHA3</accession>
<gene>
    <name evidence="1" type="ORF">A2627_04030</name>
</gene>
<dbReference type="SUPFAM" id="SSF89550">
    <property type="entry name" value="PHP domain-like"/>
    <property type="match status" value="1"/>
</dbReference>
<dbReference type="EMBL" id="MGGI01000011">
    <property type="protein sequence ID" value="OGM26716.1"/>
    <property type="molecule type" value="Genomic_DNA"/>
</dbReference>
<dbReference type="Proteomes" id="UP000178851">
    <property type="component" value="Unassembled WGS sequence"/>
</dbReference>
<reference evidence="1 2" key="1">
    <citation type="journal article" date="2016" name="Nat. Commun.">
        <title>Thousands of microbial genomes shed light on interconnected biogeochemical processes in an aquifer system.</title>
        <authorList>
            <person name="Anantharaman K."/>
            <person name="Brown C.T."/>
            <person name="Hug L.A."/>
            <person name="Sharon I."/>
            <person name="Castelle C.J."/>
            <person name="Probst A.J."/>
            <person name="Thomas B.C."/>
            <person name="Singh A."/>
            <person name="Wilkins M.J."/>
            <person name="Karaoz U."/>
            <person name="Brodie E.L."/>
            <person name="Williams K.H."/>
            <person name="Hubbard S.S."/>
            <person name="Banfield J.F."/>
        </authorList>
    </citation>
    <scope>NUCLEOTIDE SEQUENCE [LARGE SCALE GENOMIC DNA]</scope>
</reference>